<dbReference type="EMBL" id="LAXD01000001">
    <property type="protein sequence ID" value="KWW98534.1"/>
    <property type="molecule type" value="Genomic_DNA"/>
</dbReference>
<comment type="caution">
    <text evidence="1">The sequence shown here is derived from an EMBL/GenBank/DDBJ whole genome shotgun (WGS) entry which is preliminary data.</text>
</comment>
<evidence type="ECO:0000313" key="1">
    <source>
        <dbReference type="EMBL" id="KWW98534.1"/>
    </source>
</evidence>
<protein>
    <submittedName>
        <fullName evidence="1">Uncharacterized protein</fullName>
    </submittedName>
</protein>
<dbReference type="InterPro" id="IPR036410">
    <property type="entry name" value="HSP_DnaJ_Cys-rich_dom_sf"/>
</dbReference>
<proteinExistence type="predicted"/>
<keyword evidence="2" id="KW-1185">Reference proteome</keyword>
<accession>A0A132ML02</accession>
<evidence type="ECO:0000313" key="2">
    <source>
        <dbReference type="Proteomes" id="UP000070188"/>
    </source>
</evidence>
<gene>
    <name evidence="1" type="ORF">LI90_157</name>
</gene>
<reference evidence="2" key="1">
    <citation type="submission" date="2015-04" db="EMBL/GenBank/DDBJ databases">
        <title>Physiological reanalysis, assessment of diazotrophy, and genome sequences of multiple isolates of Streptomyces thermoautotrophicus.</title>
        <authorList>
            <person name="MacKellar D.C."/>
            <person name="Lieber L."/>
            <person name="Norman J."/>
            <person name="Bolger A."/>
            <person name="Tobin C."/>
            <person name="Murray J.W."/>
            <person name="Chang R."/>
            <person name="Ford T."/>
            <person name="Nguyen P.Q."/>
            <person name="Woodward J."/>
            <person name="Permingeat H."/>
            <person name="Joshi N.S."/>
            <person name="Silver P.A."/>
            <person name="Usadel B."/>
            <person name="Rutherford A.W."/>
            <person name="Friesen M."/>
            <person name="Prell J."/>
        </authorList>
    </citation>
    <scope>NUCLEOTIDE SEQUENCE [LARGE SCALE GENOMIC DNA]</scope>
    <source>
        <strain evidence="2">H1</strain>
    </source>
</reference>
<dbReference type="STRING" id="1469144.LI90_157"/>
<name>A0A132ML02_9ACTN</name>
<dbReference type="Proteomes" id="UP000070188">
    <property type="component" value="Unassembled WGS sequence"/>
</dbReference>
<sequence>MARMTELRAVVDPACATCHGTGRVNGNPCGPCSLPLTPSEIAFLYGAPDASAQP</sequence>
<dbReference type="SUPFAM" id="SSF57938">
    <property type="entry name" value="DnaJ/Hsp40 cysteine-rich domain"/>
    <property type="match status" value="1"/>
</dbReference>
<organism evidence="1 2">
    <name type="scientific">Carbonactinospora thermoautotrophica</name>
    <dbReference type="NCBI Taxonomy" id="1469144"/>
    <lineage>
        <taxon>Bacteria</taxon>
        <taxon>Bacillati</taxon>
        <taxon>Actinomycetota</taxon>
        <taxon>Actinomycetes</taxon>
        <taxon>Kitasatosporales</taxon>
        <taxon>Carbonactinosporaceae</taxon>
        <taxon>Carbonactinospora</taxon>
    </lineage>
</organism>
<dbReference type="AlphaFoldDB" id="A0A132ML02"/>
<dbReference type="PATRIC" id="fig|1469144.10.peg.231"/>